<keyword evidence="7 11" id="KW-0378">Hydrolase</keyword>
<dbReference type="PANTHER" id="PTHR10183:SF379">
    <property type="entry name" value="CALPAIN-5"/>
    <property type="match status" value="1"/>
</dbReference>
<dbReference type="Pfam" id="PF00648">
    <property type="entry name" value="Peptidase_C2"/>
    <property type="match status" value="1"/>
</dbReference>
<dbReference type="Gene3D" id="3.90.70.10">
    <property type="entry name" value="Cysteine proteinases"/>
    <property type="match status" value="1"/>
</dbReference>
<dbReference type="InParanoid" id="A2FEL7"/>
<dbReference type="OrthoDB" id="424753at2759"/>
<keyword evidence="13" id="KW-0812">Transmembrane</keyword>
<feature type="transmembrane region" description="Helical" evidence="13">
    <location>
        <begin position="53"/>
        <end position="80"/>
    </location>
</feature>
<gene>
    <name evidence="15" type="ORF">TVAG_023460</name>
</gene>
<keyword evidence="9" id="KW-0862">Zinc</keyword>
<dbReference type="SMR" id="A2FEL7"/>
<feature type="transmembrane region" description="Helical" evidence="13">
    <location>
        <begin position="629"/>
        <end position="649"/>
    </location>
</feature>
<feature type="transmembrane region" description="Helical" evidence="13">
    <location>
        <begin position="605"/>
        <end position="623"/>
    </location>
</feature>
<accession>A2FEL7</accession>
<reference evidence="15" key="2">
    <citation type="journal article" date="2007" name="Science">
        <title>Draft genome sequence of the sexually transmitted pathogen Trichomonas vaginalis.</title>
        <authorList>
            <person name="Carlton J.M."/>
            <person name="Hirt R.P."/>
            <person name="Silva J.C."/>
            <person name="Delcher A.L."/>
            <person name="Schatz M."/>
            <person name="Zhao Q."/>
            <person name="Wortman J.R."/>
            <person name="Bidwell S.L."/>
            <person name="Alsmark U.C.M."/>
            <person name="Besteiro S."/>
            <person name="Sicheritz-Ponten T."/>
            <person name="Noel C.J."/>
            <person name="Dacks J.B."/>
            <person name="Foster P.G."/>
            <person name="Simillion C."/>
            <person name="Van de Peer Y."/>
            <person name="Miranda-Saavedra D."/>
            <person name="Barton G.J."/>
            <person name="Westrop G.D."/>
            <person name="Mueller S."/>
            <person name="Dessi D."/>
            <person name="Fiori P.L."/>
            <person name="Ren Q."/>
            <person name="Paulsen I."/>
            <person name="Zhang H."/>
            <person name="Bastida-Corcuera F.D."/>
            <person name="Simoes-Barbosa A."/>
            <person name="Brown M.T."/>
            <person name="Hayes R.D."/>
            <person name="Mukherjee M."/>
            <person name="Okumura C.Y."/>
            <person name="Schneider R."/>
            <person name="Smith A.J."/>
            <person name="Vanacova S."/>
            <person name="Villalvazo M."/>
            <person name="Haas B.J."/>
            <person name="Pertea M."/>
            <person name="Feldblyum T.V."/>
            <person name="Utterback T.R."/>
            <person name="Shu C.L."/>
            <person name="Osoegawa K."/>
            <person name="de Jong P.J."/>
            <person name="Hrdy I."/>
            <person name="Horvathova L."/>
            <person name="Zubacova Z."/>
            <person name="Dolezal P."/>
            <person name="Malik S.B."/>
            <person name="Logsdon J.M. Jr."/>
            <person name="Henze K."/>
            <person name="Gupta A."/>
            <person name="Wang C.C."/>
            <person name="Dunne R.L."/>
            <person name="Upcroft J.A."/>
            <person name="Upcroft P."/>
            <person name="White O."/>
            <person name="Salzberg S.L."/>
            <person name="Tang P."/>
            <person name="Chiu C.-H."/>
            <person name="Lee Y.-S."/>
            <person name="Embley T.M."/>
            <person name="Coombs G.H."/>
            <person name="Mottram J.C."/>
            <person name="Tachezy J."/>
            <person name="Fraser-Liggett C.M."/>
            <person name="Johnson P.J."/>
        </authorList>
    </citation>
    <scope>NUCLEOTIDE SEQUENCE [LARGE SCALE GENOMIC DNA]</scope>
    <source>
        <strain evidence="15">G3</strain>
    </source>
</reference>
<dbReference type="STRING" id="5722.A2FEL7"/>
<feature type="compositionally biased region" description="Low complexity" evidence="12">
    <location>
        <begin position="974"/>
        <end position="997"/>
    </location>
</feature>
<evidence type="ECO:0000256" key="8">
    <source>
        <dbReference type="ARBA" id="ARBA00022807"/>
    </source>
</evidence>
<evidence type="ECO:0000313" key="16">
    <source>
        <dbReference type="Proteomes" id="UP000001542"/>
    </source>
</evidence>
<feature type="transmembrane region" description="Helical" evidence="13">
    <location>
        <begin position="853"/>
        <end position="875"/>
    </location>
</feature>
<feature type="transmembrane region" description="Helical" evidence="13">
    <location>
        <begin position="484"/>
        <end position="508"/>
    </location>
</feature>
<feature type="compositionally biased region" description="Basic and acidic residues" evidence="12">
    <location>
        <begin position="948"/>
        <end position="973"/>
    </location>
</feature>
<evidence type="ECO:0000256" key="12">
    <source>
        <dbReference type="SAM" id="MobiDB-lite"/>
    </source>
</evidence>
<evidence type="ECO:0000313" key="15">
    <source>
        <dbReference type="EMBL" id="EAX96646.1"/>
    </source>
</evidence>
<dbReference type="PANTHER" id="PTHR10183">
    <property type="entry name" value="CALPAIN"/>
    <property type="match status" value="1"/>
</dbReference>
<dbReference type="RefSeq" id="XP_001309576.1">
    <property type="nucleotide sequence ID" value="XM_001309575.1"/>
</dbReference>
<keyword evidence="8 11" id="KW-0788">Thiol protease</keyword>
<feature type="transmembrane region" description="Helical" evidence="13">
    <location>
        <begin position="86"/>
        <end position="107"/>
    </location>
</feature>
<evidence type="ECO:0000256" key="1">
    <source>
        <dbReference type="ARBA" id="ARBA00007623"/>
    </source>
</evidence>
<feature type="region of interest" description="Disordered" evidence="12">
    <location>
        <begin position="925"/>
        <end position="1005"/>
    </location>
</feature>
<evidence type="ECO:0000256" key="11">
    <source>
        <dbReference type="PROSITE-ProRule" id="PRU00239"/>
    </source>
</evidence>
<evidence type="ECO:0000256" key="6">
    <source>
        <dbReference type="ARBA" id="ARBA00022771"/>
    </source>
</evidence>
<keyword evidence="3 11" id="KW-0645">Protease</keyword>
<feature type="transmembrane region" description="Helical" evidence="13">
    <location>
        <begin position="422"/>
        <end position="441"/>
    </location>
</feature>
<evidence type="ECO:0000256" key="3">
    <source>
        <dbReference type="ARBA" id="ARBA00022670"/>
    </source>
</evidence>
<sequence>MQEEWILILSFCIPYFGFAALWIFLIKKYFYWRPLVFARFVIANWIKRQIGSAVFWICYILWWIFFSLPILIPAFFSIYLNKKYESVPITIVVAITPAVMFTLFITYKNYNHNGFKIGYTTKILLGICFALIFVVNIVTTILYTPEKNWKAYGFFFTAPPILIYGYCLCYSRRKIKKDAAKSILDNDSSKRSFIYEICNRKFDNWFGGSHKLPWYHIIVVVASSVIFNFTFYGLWKDEPTLATAAGSFVIDMLILIRQNLIPNQVQTVKFLFVAYLLKVYAIYNSPEYWLYSHSVYFLVFGIWFLTRFMIWLSNKSLCPRKKVRLSQSLIDGEVMEQIEKITPEGIRPTSLEAIPSIIVFIIAVILAAVEIKIYGEDVDQKIFNDNTQKTGYITIIVITIAISFILSVIICAYTGRGKISKLMLLTVISGIIFLHLFLHFYQDLNITPYQNGLFFMIIFMAIDGILFCLSLSGNAFKLTKGTSLFVQTIIYMVLLIIISLSLIIVPIVCAEKSLIGVIITLGFLSAVFFFIFSHFFIMPTFKCDWIIYLTLFCVFYIGYCLALYFSDYLFVSFVSGGFGILFIAYGITLIWCYRNQWTLSLGPMLISTITSCIVTGLLTWQFMISEYKLSTAVFAYVFALIACGSIYIFAMQKYRYNHSALSICAIVFYCVFSVAMLVLIFLQNSTPYFVYTIASIVTAVLAVGCAVTYVLMNSKTTVLVLTNFFFPARNYYSGSIHKIPIFTTAYLLLIVDLWMWGLFGMISDNTNIVPPIMITAAFTVTSLFGIALLIELDQKCLSSLQYISTEAITHAVGKAMHAAGVSSNLKVPTKVDKSNPQKYLDTERQFNKMNSAISYFITALKAQLFISSQMAFLMAKDKLKTILSSKNIECNFLDESDFSPEERSRVINLYLNLTGQSSVNAPTADLKQNITVKPHTATTTLPSPKTMSDTKQKSDSKPKSKTDTKSKSDKPSKPADTSNASKAKTTNNTNTNNNNNSSGGGGWFGKWFNKNSEETHASTKCNYEPPWSHITEYMKMQDTIRKQIDNIPSNSNSKYVDNGFHPTKKVTEANNVLLNGVEWVRAEQLYEKQKFIDTCRPNDLVQGYFGDCYVVTAMASICRSISNIKNLFYIPDIAVKNGLCCVVFKAMNKEMSVNVDTLIPLLNGKPRMVHPATERSPYWFCIVEKAYAKIVGSYSAATGGTPDEALYRLLGGFPINIDLTDLDVRESITSGELFKQMVEWNKRGSHLIAGSPEGSHFKKNKDGIVQGHAYNILDVVEFHGVQLLKLRNPWGEQEWKGDWSAESSMWKKYPAVASKCNFDKDRTQTDGVFWMLFKDFTSNYAQLYCLIVNESLPHYRFIISNTMKPGDTDGAKPVTQSRDADCLPQYILRVSADCTIKMFLERTGPAVPTWVYAVKGKEPIKKIYSGTKYKTEPMPENSAIYSFDWQMESGEWVIVVCRNKCDKESDYVLKMYSDRRIELTPLINCTQQTISTK</sequence>
<dbReference type="PRINTS" id="PR00704">
    <property type="entry name" value="CALPAIN"/>
</dbReference>
<feature type="transmembrane region" description="Helical" evidence="13">
    <location>
        <begin position="739"/>
        <end position="762"/>
    </location>
</feature>
<dbReference type="VEuPathDB" id="TrichDB:TVAG_023460"/>
<feature type="compositionally biased region" description="Polar residues" evidence="12">
    <location>
        <begin position="925"/>
        <end position="947"/>
    </location>
</feature>
<feature type="transmembrane region" description="Helical" evidence="13">
    <location>
        <begin position="295"/>
        <end position="312"/>
    </location>
</feature>
<feature type="transmembrane region" description="Helical" evidence="13">
    <location>
        <begin position="214"/>
        <end position="235"/>
    </location>
</feature>
<keyword evidence="13" id="KW-0472">Membrane</keyword>
<feature type="active site" evidence="10 11">
    <location>
        <position position="1288"/>
    </location>
</feature>
<evidence type="ECO:0000256" key="7">
    <source>
        <dbReference type="ARBA" id="ARBA00022801"/>
    </source>
</evidence>
<dbReference type="KEGG" id="tva:4754419"/>
<feature type="transmembrane region" description="Helical" evidence="13">
    <location>
        <begin position="353"/>
        <end position="371"/>
    </location>
</feature>
<feature type="transmembrane region" description="Helical" evidence="13">
    <location>
        <begin position="149"/>
        <end position="169"/>
    </location>
</feature>
<evidence type="ECO:0000256" key="4">
    <source>
        <dbReference type="ARBA" id="ARBA00022723"/>
    </source>
</evidence>
<proteinExistence type="inferred from homology"/>
<dbReference type="Proteomes" id="UP000001542">
    <property type="component" value="Unassembled WGS sequence"/>
</dbReference>
<dbReference type="FunFam" id="3.90.70.10:FF:000010">
    <property type="entry name" value="Calpain 15"/>
    <property type="match status" value="1"/>
</dbReference>
<dbReference type="VEuPathDB" id="TrichDB:TVAGG3_0849880"/>
<dbReference type="GO" id="GO:0008270">
    <property type="term" value="F:zinc ion binding"/>
    <property type="evidence" value="ECO:0007669"/>
    <property type="project" value="UniProtKB-KW"/>
</dbReference>
<dbReference type="GO" id="GO:0004198">
    <property type="term" value="F:calcium-dependent cysteine-type endopeptidase activity"/>
    <property type="evidence" value="ECO:0007669"/>
    <property type="project" value="InterPro"/>
</dbReference>
<feature type="transmembrane region" description="Helical" evidence="13">
    <location>
        <begin position="391"/>
        <end position="415"/>
    </location>
</feature>
<feature type="transmembrane region" description="Helical" evidence="13">
    <location>
        <begin position="688"/>
        <end position="711"/>
    </location>
</feature>
<keyword evidence="13" id="KW-1133">Transmembrane helix</keyword>
<evidence type="ECO:0000256" key="5">
    <source>
        <dbReference type="ARBA" id="ARBA00022737"/>
    </source>
</evidence>
<feature type="transmembrane region" description="Helical" evidence="13">
    <location>
        <begin position="453"/>
        <end position="472"/>
    </location>
</feature>
<dbReference type="InterPro" id="IPR001300">
    <property type="entry name" value="Peptidase_C2_calpain_cat"/>
</dbReference>
<feature type="domain" description="Calpain catalytic" evidence="14">
    <location>
        <begin position="1054"/>
        <end position="1349"/>
    </location>
</feature>
<feature type="active site" evidence="10 11">
    <location>
        <position position="1268"/>
    </location>
</feature>
<evidence type="ECO:0000256" key="9">
    <source>
        <dbReference type="ARBA" id="ARBA00022833"/>
    </source>
</evidence>
<feature type="transmembrane region" description="Helical" evidence="13">
    <location>
        <begin position="6"/>
        <end position="25"/>
    </location>
</feature>
<dbReference type="eggNOG" id="KOG0045">
    <property type="taxonomic scope" value="Eukaryota"/>
</dbReference>
<protein>
    <submittedName>
        <fullName evidence="15">Clan CA, family C2, calpain-like cysteine peptidase</fullName>
    </submittedName>
</protein>
<keyword evidence="16" id="KW-1185">Reference proteome</keyword>
<dbReference type="GO" id="GO:0006508">
    <property type="term" value="P:proteolysis"/>
    <property type="evidence" value="ECO:0007669"/>
    <property type="project" value="UniProtKB-KW"/>
</dbReference>
<feature type="transmembrane region" description="Helical" evidence="13">
    <location>
        <begin position="768"/>
        <end position="790"/>
    </location>
</feature>
<feature type="active site" evidence="10 11">
    <location>
        <position position="1108"/>
    </location>
</feature>
<name>A2FEL7_TRIV3</name>
<keyword evidence="5" id="KW-0677">Repeat</keyword>
<dbReference type="PROSITE" id="PS50203">
    <property type="entry name" value="CALPAIN_CAT"/>
    <property type="match status" value="1"/>
</dbReference>
<comment type="similarity">
    <text evidence="1">Belongs to the peptidase C2 family.</text>
</comment>
<keyword evidence="4" id="KW-0479">Metal-binding</keyword>
<evidence type="ECO:0000256" key="10">
    <source>
        <dbReference type="PIRSR" id="PIRSR622684-1"/>
    </source>
</evidence>
<feature type="transmembrane region" description="Helical" evidence="13">
    <location>
        <begin position="661"/>
        <end position="682"/>
    </location>
</feature>
<feature type="transmembrane region" description="Helical" evidence="13">
    <location>
        <begin position="119"/>
        <end position="143"/>
    </location>
</feature>
<organism evidence="15 16">
    <name type="scientific">Trichomonas vaginalis (strain ATCC PRA-98 / G3)</name>
    <dbReference type="NCBI Taxonomy" id="412133"/>
    <lineage>
        <taxon>Eukaryota</taxon>
        <taxon>Metamonada</taxon>
        <taxon>Parabasalia</taxon>
        <taxon>Trichomonadida</taxon>
        <taxon>Trichomonadidae</taxon>
        <taxon>Trichomonas</taxon>
    </lineage>
</organism>
<dbReference type="SUPFAM" id="SSF54001">
    <property type="entry name" value="Cysteine proteinases"/>
    <property type="match status" value="1"/>
</dbReference>
<keyword evidence="2" id="KW-0597">Phosphoprotein</keyword>
<feature type="transmembrane region" description="Helical" evidence="13">
    <location>
        <begin position="514"/>
        <end position="538"/>
    </location>
</feature>
<evidence type="ECO:0000259" key="14">
    <source>
        <dbReference type="PROSITE" id="PS50203"/>
    </source>
</evidence>
<dbReference type="EMBL" id="DS113749">
    <property type="protein sequence ID" value="EAX96646.1"/>
    <property type="molecule type" value="Genomic_DNA"/>
</dbReference>
<evidence type="ECO:0000256" key="2">
    <source>
        <dbReference type="ARBA" id="ARBA00022553"/>
    </source>
</evidence>
<dbReference type="InterPro" id="IPR038765">
    <property type="entry name" value="Papain-like_cys_pep_sf"/>
</dbReference>
<dbReference type="SMART" id="SM00230">
    <property type="entry name" value="CysPc"/>
    <property type="match status" value="1"/>
</dbReference>
<evidence type="ECO:0000256" key="13">
    <source>
        <dbReference type="SAM" id="Phobius"/>
    </source>
</evidence>
<dbReference type="InterPro" id="IPR022684">
    <property type="entry name" value="Calpain_cysteine_protease"/>
</dbReference>
<feature type="transmembrane region" description="Helical" evidence="13">
    <location>
        <begin position="545"/>
        <end position="565"/>
    </location>
</feature>
<keyword evidence="6" id="KW-0863">Zinc-finger</keyword>
<reference evidence="15" key="1">
    <citation type="submission" date="2006-10" db="EMBL/GenBank/DDBJ databases">
        <authorList>
            <person name="Amadeo P."/>
            <person name="Zhao Q."/>
            <person name="Wortman J."/>
            <person name="Fraser-Liggett C."/>
            <person name="Carlton J."/>
        </authorList>
    </citation>
    <scope>NUCLEOTIDE SEQUENCE</scope>
    <source>
        <strain evidence="15">G3</strain>
    </source>
</reference>
<feature type="transmembrane region" description="Helical" evidence="13">
    <location>
        <begin position="571"/>
        <end position="593"/>
    </location>
</feature>